<organism evidence="2 3">
    <name type="scientific">Metarhizium album (strain ARSEF 1941)</name>
    <dbReference type="NCBI Taxonomy" id="1081103"/>
    <lineage>
        <taxon>Eukaryota</taxon>
        <taxon>Fungi</taxon>
        <taxon>Dikarya</taxon>
        <taxon>Ascomycota</taxon>
        <taxon>Pezizomycotina</taxon>
        <taxon>Sordariomycetes</taxon>
        <taxon>Hypocreomycetidae</taxon>
        <taxon>Hypocreales</taxon>
        <taxon>Clavicipitaceae</taxon>
        <taxon>Metarhizium</taxon>
    </lineage>
</organism>
<comment type="caution">
    <text evidence="2">The sequence shown here is derived from an EMBL/GenBank/DDBJ whole genome shotgun (WGS) entry which is preliminary data.</text>
</comment>
<dbReference type="HOGENOM" id="CLU_2292310_0_0_1"/>
<gene>
    <name evidence="2" type="ORF">MAM_06123</name>
</gene>
<reference evidence="2 3" key="1">
    <citation type="journal article" date="2014" name="Proc. Natl. Acad. Sci. U.S.A.">
        <title>Trajectory and genomic determinants of fungal-pathogen speciation and host adaptation.</title>
        <authorList>
            <person name="Hu X."/>
            <person name="Xiao G."/>
            <person name="Zheng P."/>
            <person name="Shang Y."/>
            <person name="Su Y."/>
            <person name="Zhang X."/>
            <person name="Liu X."/>
            <person name="Zhan S."/>
            <person name="St Leger R.J."/>
            <person name="Wang C."/>
        </authorList>
    </citation>
    <scope>NUCLEOTIDE SEQUENCE [LARGE SCALE GENOMIC DNA]</scope>
    <source>
        <strain evidence="2 3">ARSEF 1941</strain>
    </source>
</reference>
<dbReference type="RefSeq" id="XP_040677084.1">
    <property type="nucleotide sequence ID" value="XM_040824921.1"/>
</dbReference>
<sequence length="101" mass="11569">MSDSAPLASEKEPWNTKSKEKFETKSKSEFYDPCQEAAQRSYKWRIGTARLLGYVRVLDESTDLLRNGAIKDAELMSSRLSGERKNEGASWDDLAMDDIWM</sequence>
<accession>A0A0B2WPS4</accession>
<evidence type="ECO:0000256" key="1">
    <source>
        <dbReference type="SAM" id="MobiDB-lite"/>
    </source>
</evidence>
<feature type="region of interest" description="Disordered" evidence="1">
    <location>
        <begin position="1"/>
        <end position="28"/>
    </location>
</feature>
<evidence type="ECO:0000313" key="3">
    <source>
        <dbReference type="Proteomes" id="UP000030816"/>
    </source>
</evidence>
<name>A0A0B2WPS4_METAS</name>
<proteinExistence type="predicted"/>
<dbReference type="OrthoDB" id="9971592at2759"/>
<dbReference type="GeneID" id="63740578"/>
<dbReference type="EMBL" id="AZHE01000018">
    <property type="protein sequence ID" value="KHN96018.1"/>
    <property type="molecule type" value="Genomic_DNA"/>
</dbReference>
<dbReference type="AlphaFoldDB" id="A0A0B2WPS4"/>
<protein>
    <submittedName>
        <fullName evidence="2">Uncharacterized protein</fullName>
    </submittedName>
</protein>
<dbReference type="Proteomes" id="UP000030816">
    <property type="component" value="Unassembled WGS sequence"/>
</dbReference>
<feature type="compositionally biased region" description="Basic and acidic residues" evidence="1">
    <location>
        <begin position="9"/>
        <end position="28"/>
    </location>
</feature>
<keyword evidence="3" id="KW-1185">Reference proteome</keyword>
<dbReference type="STRING" id="1081103.A0A0B2WPS4"/>
<evidence type="ECO:0000313" key="2">
    <source>
        <dbReference type="EMBL" id="KHN96018.1"/>
    </source>
</evidence>